<dbReference type="Proteomes" id="UP000710385">
    <property type="component" value="Unassembled WGS sequence"/>
</dbReference>
<keyword evidence="1" id="KW-0472">Membrane</keyword>
<proteinExistence type="predicted"/>
<reference evidence="2" key="1">
    <citation type="submission" date="2020-05" db="EMBL/GenBank/DDBJ databases">
        <title>High-Quality Genomes of Partial-Nitritation/Anammox System by Hierarchical Clustering Based Hybrid Assembly.</title>
        <authorList>
            <person name="Liu L."/>
            <person name="Wang Y."/>
            <person name="Che Y."/>
            <person name="Chen Y."/>
            <person name="Xia Y."/>
            <person name="Luo R."/>
            <person name="Cheng S.H."/>
            <person name="Zheng C."/>
            <person name="Zhang T."/>
        </authorList>
    </citation>
    <scope>NUCLEOTIDE SEQUENCE</scope>
    <source>
        <strain evidence="2">H1_PAT1</strain>
    </source>
</reference>
<evidence type="ECO:0000256" key="1">
    <source>
        <dbReference type="SAM" id="Phobius"/>
    </source>
</evidence>
<dbReference type="EMBL" id="JABTTY010000004">
    <property type="protein sequence ID" value="MBE7526080.1"/>
    <property type="molecule type" value="Genomic_DNA"/>
</dbReference>
<gene>
    <name evidence="2" type="ORF">HS096_07475</name>
</gene>
<evidence type="ECO:0000313" key="3">
    <source>
        <dbReference type="Proteomes" id="UP000710385"/>
    </source>
</evidence>
<comment type="caution">
    <text evidence="2">The sequence shown here is derived from an EMBL/GenBank/DDBJ whole genome shotgun (WGS) entry which is preliminary data.</text>
</comment>
<sequence length="151" mass="15731">MNSATVATSPLFLYFHNLFKSPSFWLVVVIFALFFGVIDSAYAADATAGGGAGLPWEGPIQKISRSFSGPVAFGVALLGIIACGATLIWGGEVSEFIRRIIYVVLVVCVIVFANTLLTGTLFSGAVVPADAHIMAADLTAFGNPASAISEK</sequence>
<feature type="transmembrane region" description="Helical" evidence="1">
    <location>
        <begin position="67"/>
        <end position="88"/>
    </location>
</feature>
<dbReference type="InterPro" id="IPR007039">
    <property type="entry name" value="TrbC/VirB2"/>
</dbReference>
<keyword evidence="1" id="KW-1133">Transmembrane helix</keyword>
<feature type="transmembrane region" description="Helical" evidence="1">
    <location>
        <begin position="100"/>
        <end position="122"/>
    </location>
</feature>
<name>A0A928TWB6_UNCKA</name>
<protein>
    <submittedName>
        <fullName evidence="2">TrbC/VirB2 family protein</fullName>
    </submittedName>
</protein>
<keyword evidence="1" id="KW-0812">Transmembrane</keyword>
<organism evidence="2 3">
    <name type="scientific">candidate division WWE3 bacterium</name>
    <dbReference type="NCBI Taxonomy" id="2053526"/>
    <lineage>
        <taxon>Bacteria</taxon>
        <taxon>Katanobacteria</taxon>
    </lineage>
</organism>
<accession>A0A928TWB6</accession>
<dbReference type="Pfam" id="PF04956">
    <property type="entry name" value="TrbC"/>
    <property type="match status" value="1"/>
</dbReference>
<dbReference type="AlphaFoldDB" id="A0A928TWB6"/>
<evidence type="ECO:0000313" key="2">
    <source>
        <dbReference type="EMBL" id="MBE7526080.1"/>
    </source>
</evidence>